<feature type="domain" description="PiggyBac transposable element-derived protein" evidence="1">
    <location>
        <begin position="2"/>
        <end position="114"/>
    </location>
</feature>
<sequence>MDICRNIHFNDNDDPRTKTDRALKIRKVVEVLQKTFREGYIPLAELSFDEAMLESRSSFNMMRVYMKAKPQKWGTKLFMLLCSAHTAYCIRFEVYCGKKQNTSDNHPADKTKDLLL</sequence>
<dbReference type="Proteomes" id="UP000251314">
    <property type="component" value="Unassembled WGS sequence"/>
</dbReference>
<comment type="caution">
    <text evidence="2">The sequence shown here is derived from an EMBL/GenBank/DDBJ whole genome shotgun (WGS) entry which is preliminary data.</text>
</comment>
<protein>
    <recommendedName>
        <fullName evidence="1">PiggyBac transposable element-derived protein domain-containing protein</fullName>
    </recommendedName>
</protein>
<dbReference type="EMBL" id="MJFZ01000156">
    <property type="protein sequence ID" value="RAW35855.1"/>
    <property type="molecule type" value="Genomic_DNA"/>
</dbReference>
<gene>
    <name evidence="2" type="ORF">PC110_g7855</name>
</gene>
<proteinExistence type="predicted"/>
<evidence type="ECO:0000313" key="3">
    <source>
        <dbReference type="Proteomes" id="UP000251314"/>
    </source>
</evidence>
<keyword evidence="3" id="KW-1185">Reference proteome</keyword>
<dbReference type="VEuPathDB" id="FungiDB:PC110_g7855"/>
<dbReference type="InterPro" id="IPR029526">
    <property type="entry name" value="PGBD"/>
</dbReference>
<dbReference type="Pfam" id="PF13843">
    <property type="entry name" value="DDE_Tnp_1_7"/>
    <property type="match status" value="1"/>
</dbReference>
<dbReference type="STRING" id="29920.A0A329SGK4"/>
<dbReference type="AlphaFoldDB" id="A0A329SGK4"/>
<dbReference type="OrthoDB" id="127622at2759"/>
<dbReference type="PANTHER" id="PTHR46599:SF3">
    <property type="entry name" value="PIGGYBAC TRANSPOSABLE ELEMENT-DERIVED PROTEIN 4"/>
    <property type="match status" value="1"/>
</dbReference>
<dbReference type="PANTHER" id="PTHR46599">
    <property type="entry name" value="PIGGYBAC TRANSPOSABLE ELEMENT-DERIVED PROTEIN 4"/>
    <property type="match status" value="1"/>
</dbReference>
<name>A0A329SGK4_9STRA</name>
<evidence type="ECO:0000313" key="2">
    <source>
        <dbReference type="EMBL" id="RAW35855.1"/>
    </source>
</evidence>
<accession>A0A329SGK4</accession>
<reference evidence="2 3" key="1">
    <citation type="submission" date="2018-01" db="EMBL/GenBank/DDBJ databases">
        <title>Draft genome of the strawberry crown rot pathogen Phytophthora cactorum.</title>
        <authorList>
            <person name="Armitage A.D."/>
            <person name="Lysoe E."/>
            <person name="Nellist C.F."/>
            <person name="Harrison R.J."/>
            <person name="Brurberg M.B."/>
        </authorList>
    </citation>
    <scope>NUCLEOTIDE SEQUENCE [LARGE SCALE GENOMIC DNA]</scope>
    <source>
        <strain evidence="2 3">10300</strain>
    </source>
</reference>
<organism evidence="2 3">
    <name type="scientific">Phytophthora cactorum</name>
    <dbReference type="NCBI Taxonomy" id="29920"/>
    <lineage>
        <taxon>Eukaryota</taxon>
        <taxon>Sar</taxon>
        <taxon>Stramenopiles</taxon>
        <taxon>Oomycota</taxon>
        <taxon>Peronosporomycetes</taxon>
        <taxon>Peronosporales</taxon>
        <taxon>Peronosporaceae</taxon>
        <taxon>Phytophthora</taxon>
    </lineage>
</organism>
<evidence type="ECO:0000259" key="1">
    <source>
        <dbReference type="Pfam" id="PF13843"/>
    </source>
</evidence>